<keyword evidence="5 9" id="KW-0812">Transmembrane</keyword>
<keyword evidence="3" id="KW-1003">Cell membrane</keyword>
<dbReference type="GO" id="GO:0005886">
    <property type="term" value="C:plasma membrane"/>
    <property type="evidence" value="ECO:0007669"/>
    <property type="project" value="UniProtKB-SubCell"/>
</dbReference>
<reference evidence="12" key="1">
    <citation type="journal article" date="2013" name="Genome Announc.">
        <title>Genome Sequence of Halanaerobium saccharolyticum subsp. saccharolyticum Strain DSM 6643T, a Halophilic Hydrogen-Producing Bacterium.</title>
        <authorList>
            <person name="Kivisto A."/>
            <person name="Larjo A."/>
            <person name="Ciranna A."/>
            <person name="Santala V."/>
            <person name="Roos C."/>
            <person name="Karp M."/>
        </authorList>
    </citation>
    <scope>NUCLEOTIDE SEQUENCE [LARGE SCALE GENOMIC DNA]</scope>
    <source>
        <strain evidence="12">DSM 6643</strain>
    </source>
</reference>
<dbReference type="eggNOG" id="COG3090">
    <property type="taxonomic scope" value="Bacteria"/>
</dbReference>
<evidence type="ECO:0000313" key="11">
    <source>
        <dbReference type="EMBL" id="CCU81004.1"/>
    </source>
</evidence>
<organism evidence="11 12">
    <name type="scientific">Halanaerobium saccharolyticum subsp. saccharolyticum DSM 6643</name>
    <dbReference type="NCBI Taxonomy" id="1293054"/>
    <lineage>
        <taxon>Bacteria</taxon>
        <taxon>Bacillati</taxon>
        <taxon>Bacillota</taxon>
        <taxon>Clostridia</taxon>
        <taxon>Halanaerobiales</taxon>
        <taxon>Halanaerobiaceae</taxon>
        <taxon>Halanaerobium</taxon>
    </lineage>
</organism>
<evidence type="ECO:0000256" key="7">
    <source>
        <dbReference type="ARBA" id="ARBA00023136"/>
    </source>
</evidence>
<dbReference type="GO" id="GO:0015740">
    <property type="term" value="P:C4-dicarboxylate transport"/>
    <property type="evidence" value="ECO:0007669"/>
    <property type="project" value="TreeGrafter"/>
</dbReference>
<keyword evidence="7 9" id="KW-0472">Membrane</keyword>
<feature type="transmembrane region" description="Helical" evidence="9">
    <location>
        <begin position="43"/>
        <end position="64"/>
    </location>
</feature>
<evidence type="ECO:0000256" key="8">
    <source>
        <dbReference type="ARBA" id="ARBA00038436"/>
    </source>
</evidence>
<dbReference type="STRING" id="1293054.HSACCH_02501"/>
<sequence length="158" mass="18639">MDKIIDILDQVLMKLLTAVIILIGLMVIMSVALRYLFGISYVWFQELIVLMFIFTTFFGSVVAFKRDEHLSIDILYSRFPPKLKIIFNIVFDILIFYLNWQIINVSIRWIKRVGNVVNPGMRIPMSYFYAILPVSSFFLLIYIFGDIIQKIKDIRLQE</sequence>
<protein>
    <submittedName>
        <fullName evidence="11">TRAP-type C4-dicarboxylate transport system,small permease component</fullName>
    </submittedName>
</protein>
<evidence type="ECO:0000256" key="1">
    <source>
        <dbReference type="ARBA" id="ARBA00004429"/>
    </source>
</evidence>
<feature type="domain" description="Tripartite ATP-independent periplasmic transporters DctQ component" evidence="10">
    <location>
        <begin position="25"/>
        <end position="152"/>
    </location>
</feature>
<feature type="transmembrane region" description="Helical" evidence="9">
    <location>
        <begin position="85"/>
        <end position="107"/>
    </location>
</feature>
<feature type="transmembrane region" description="Helical" evidence="9">
    <location>
        <begin position="127"/>
        <end position="145"/>
    </location>
</feature>
<dbReference type="RefSeq" id="WP_005490327.1">
    <property type="nucleotide sequence ID" value="NZ_CAUI01000023.1"/>
</dbReference>
<accession>M5E377</accession>
<dbReference type="InterPro" id="IPR055348">
    <property type="entry name" value="DctQ"/>
</dbReference>
<evidence type="ECO:0000256" key="4">
    <source>
        <dbReference type="ARBA" id="ARBA00022519"/>
    </source>
</evidence>
<gene>
    <name evidence="11" type="ORF">HSACCH_02501</name>
</gene>
<keyword evidence="6 9" id="KW-1133">Transmembrane helix</keyword>
<comment type="similarity">
    <text evidence="8">Belongs to the TRAP transporter small permease family.</text>
</comment>
<evidence type="ECO:0000256" key="5">
    <source>
        <dbReference type="ARBA" id="ARBA00022692"/>
    </source>
</evidence>
<evidence type="ECO:0000259" key="10">
    <source>
        <dbReference type="Pfam" id="PF04290"/>
    </source>
</evidence>
<keyword evidence="2" id="KW-0813">Transport</keyword>
<dbReference type="AlphaFoldDB" id="M5E377"/>
<evidence type="ECO:0000256" key="9">
    <source>
        <dbReference type="SAM" id="Phobius"/>
    </source>
</evidence>
<keyword evidence="12" id="KW-1185">Reference proteome</keyword>
<dbReference type="OrthoDB" id="9814265at2"/>
<dbReference type="Proteomes" id="UP000012063">
    <property type="component" value="Unassembled WGS sequence"/>
</dbReference>
<feature type="transmembrane region" description="Helical" evidence="9">
    <location>
        <begin position="12"/>
        <end position="37"/>
    </location>
</feature>
<evidence type="ECO:0000256" key="2">
    <source>
        <dbReference type="ARBA" id="ARBA00022448"/>
    </source>
</evidence>
<evidence type="ECO:0000313" key="12">
    <source>
        <dbReference type="Proteomes" id="UP000012063"/>
    </source>
</evidence>
<name>M5E377_9FIRM</name>
<evidence type="ECO:0000256" key="3">
    <source>
        <dbReference type="ARBA" id="ARBA00022475"/>
    </source>
</evidence>
<dbReference type="GO" id="GO:0022857">
    <property type="term" value="F:transmembrane transporter activity"/>
    <property type="evidence" value="ECO:0007669"/>
    <property type="project" value="TreeGrafter"/>
</dbReference>
<dbReference type="PANTHER" id="PTHR35011:SF2">
    <property type="entry name" value="2,3-DIKETO-L-GULONATE TRAP TRANSPORTER SMALL PERMEASE PROTEIN YIAM"/>
    <property type="match status" value="1"/>
</dbReference>
<comment type="caution">
    <text evidence="11">The sequence shown here is derived from an EMBL/GenBank/DDBJ whole genome shotgun (WGS) entry which is preliminary data.</text>
</comment>
<comment type="subcellular location">
    <subcellularLocation>
        <location evidence="1">Cell inner membrane</location>
        <topology evidence="1">Multi-pass membrane protein</topology>
    </subcellularLocation>
</comment>
<evidence type="ECO:0000256" key="6">
    <source>
        <dbReference type="ARBA" id="ARBA00022989"/>
    </source>
</evidence>
<dbReference type="Pfam" id="PF04290">
    <property type="entry name" value="DctQ"/>
    <property type="match status" value="1"/>
</dbReference>
<proteinExistence type="inferred from homology"/>
<dbReference type="EMBL" id="CAUI01000023">
    <property type="protein sequence ID" value="CCU81004.1"/>
    <property type="molecule type" value="Genomic_DNA"/>
</dbReference>
<dbReference type="PANTHER" id="PTHR35011">
    <property type="entry name" value="2,3-DIKETO-L-GULONATE TRAP TRANSPORTER SMALL PERMEASE PROTEIN YIAM"/>
    <property type="match status" value="1"/>
</dbReference>
<dbReference type="InterPro" id="IPR007387">
    <property type="entry name" value="TRAP_DctQ"/>
</dbReference>
<dbReference type="InParanoid" id="M5E377"/>
<keyword evidence="4" id="KW-0997">Cell inner membrane</keyword>